<comment type="caution">
    <text evidence="2">The sequence shown here is derived from an EMBL/GenBank/DDBJ whole genome shotgun (WGS) entry which is preliminary data.</text>
</comment>
<name>A0A2V4DUI3_9GAMM</name>
<dbReference type="AlphaFoldDB" id="A0A2V4DUI3"/>
<dbReference type="PROSITE" id="PS51257">
    <property type="entry name" value="PROKAR_LIPOPROTEIN"/>
    <property type="match status" value="1"/>
</dbReference>
<organism evidence="2 3">
    <name type="scientific">Gilliamella apis</name>
    <dbReference type="NCBI Taxonomy" id="1970738"/>
    <lineage>
        <taxon>Bacteria</taxon>
        <taxon>Pseudomonadati</taxon>
        <taxon>Pseudomonadota</taxon>
        <taxon>Gammaproteobacteria</taxon>
        <taxon>Orbales</taxon>
        <taxon>Orbaceae</taxon>
        <taxon>Gilliamella</taxon>
    </lineage>
</organism>
<dbReference type="RefSeq" id="WP_110447737.1">
    <property type="nucleotide sequence ID" value="NZ_CP132381.1"/>
</dbReference>
<evidence type="ECO:0000259" key="1">
    <source>
        <dbReference type="Pfam" id="PF24199"/>
    </source>
</evidence>
<protein>
    <recommendedName>
        <fullName evidence="1">DUF7424 domain-containing protein</fullName>
    </recommendedName>
</protein>
<dbReference type="Pfam" id="PF24199">
    <property type="entry name" value="DUF7424"/>
    <property type="match status" value="1"/>
</dbReference>
<dbReference type="OrthoDB" id="6184285at2"/>
<sequence length="219" mass="24530">MKKVLVTLSIVMSLTGCKVELAPIVNLSDINSESAKTVQSKLIVEVMSCKSYEDSRQESSDVKDAKEAIAKVFNNAKYIECYTEKMDSKALFEIPITVGGKNPVDGIQITNTDIGGGMVIKMSDNLRHNFERQKKASFIDINPLIKITINNDINKDQDIVVHGILANNKTYLPYSWYNIKANENQIFNLSDVSVSSLIQNGETLVYEDFDKRVEITKPE</sequence>
<dbReference type="InterPro" id="IPR055847">
    <property type="entry name" value="DUF7424"/>
</dbReference>
<gene>
    <name evidence="2" type="ORF">DKK78_05720</name>
</gene>
<feature type="domain" description="DUF7424" evidence="1">
    <location>
        <begin position="19"/>
        <end position="211"/>
    </location>
</feature>
<evidence type="ECO:0000313" key="3">
    <source>
        <dbReference type="Proteomes" id="UP000247673"/>
    </source>
</evidence>
<keyword evidence="3" id="KW-1185">Reference proteome</keyword>
<dbReference type="Proteomes" id="UP000247673">
    <property type="component" value="Unassembled WGS sequence"/>
</dbReference>
<reference evidence="2 3" key="1">
    <citation type="submission" date="2018-05" db="EMBL/GenBank/DDBJ databases">
        <title>Reference genomes for bee gut microbiota database.</title>
        <authorList>
            <person name="Ellegaard K.M."/>
        </authorList>
    </citation>
    <scope>NUCLEOTIDE SEQUENCE [LARGE SCALE GENOMIC DNA]</scope>
    <source>
        <strain evidence="2 3">ESL0172</strain>
    </source>
</reference>
<dbReference type="EMBL" id="QGLO01000004">
    <property type="protein sequence ID" value="PXY91811.1"/>
    <property type="molecule type" value="Genomic_DNA"/>
</dbReference>
<accession>A0A2V4DUI3</accession>
<evidence type="ECO:0000313" key="2">
    <source>
        <dbReference type="EMBL" id="PXY91811.1"/>
    </source>
</evidence>
<proteinExistence type="predicted"/>